<accession>A0A835S7Z6</accession>
<keyword evidence="3" id="KW-1185">Reference proteome</keyword>
<comment type="caution">
    <text evidence="2">The sequence shown here is derived from an EMBL/GenBank/DDBJ whole genome shotgun (WGS) entry which is preliminary data.</text>
</comment>
<dbReference type="OrthoDB" id="191037at2759"/>
<keyword evidence="1" id="KW-0472">Membrane</keyword>
<organism evidence="2 3">
    <name type="scientific">Vanilla planifolia</name>
    <name type="common">Vanilla</name>
    <dbReference type="NCBI Taxonomy" id="51239"/>
    <lineage>
        <taxon>Eukaryota</taxon>
        <taxon>Viridiplantae</taxon>
        <taxon>Streptophyta</taxon>
        <taxon>Embryophyta</taxon>
        <taxon>Tracheophyta</taxon>
        <taxon>Spermatophyta</taxon>
        <taxon>Magnoliopsida</taxon>
        <taxon>Liliopsida</taxon>
        <taxon>Asparagales</taxon>
        <taxon>Orchidaceae</taxon>
        <taxon>Vanilloideae</taxon>
        <taxon>Vanilleae</taxon>
        <taxon>Vanilla</taxon>
    </lineage>
</organism>
<dbReference type="AlphaFoldDB" id="A0A835S7Z6"/>
<feature type="transmembrane region" description="Helical" evidence="1">
    <location>
        <begin position="52"/>
        <end position="70"/>
    </location>
</feature>
<proteinExistence type="predicted"/>
<keyword evidence="1" id="KW-0812">Transmembrane</keyword>
<dbReference type="Proteomes" id="UP000636800">
    <property type="component" value="Chromosome 1"/>
</dbReference>
<sequence>MKQVDACYYGSLISLGHHGLTGIVKLKYGSTDRVQADEKGIRRREERMGNDLCAWLRSFVLTLMLLLCMGDK</sequence>
<reference evidence="2 3" key="1">
    <citation type="journal article" date="2020" name="Nat. Food">
        <title>A phased Vanilla planifolia genome enables genetic improvement of flavour and production.</title>
        <authorList>
            <person name="Hasing T."/>
            <person name="Tang H."/>
            <person name="Brym M."/>
            <person name="Khazi F."/>
            <person name="Huang T."/>
            <person name="Chambers A.H."/>
        </authorList>
    </citation>
    <scope>NUCLEOTIDE SEQUENCE [LARGE SCALE GENOMIC DNA]</scope>
    <source>
        <tissue evidence="2">Leaf</tissue>
    </source>
</reference>
<evidence type="ECO:0000313" key="2">
    <source>
        <dbReference type="EMBL" id="KAG0498572.1"/>
    </source>
</evidence>
<evidence type="ECO:0000313" key="3">
    <source>
        <dbReference type="Proteomes" id="UP000636800"/>
    </source>
</evidence>
<keyword evidence="1" id="KW-1133">Transmembrane helix</keyword>
<name>A0A835S7Z6_VANPL</name>
<evidence type="ECO:0000256" key="1">
    <source>
        <dbReference type="SAM" id="Phobius"/>
    </source>
</evidence>
<gene>
    <name evidence="2" type="ORF">HPP92_003263</name>
</gene>
<protein>
    <submittedName>
        <fullName evidence="2">Uncharacterized protein</fullName>
    </submittedName>
</protein>
<dbReference type="EMBL" id="JADCNL010000001">
    <property type="protein sequence ID" value="KAG0498572.1"/>
    <property type="molecule type" value="Genomic_DNA"/>
</dbReference>